<feature type="domain" description="N-acetyltransferase" evidence="1">
    <location>
        <begin position="17"/>
        <end position="187"/>
    </location>
</feature>
<evidence type="ECO:0000313" key="2">
    <source>
        <dbReference type="EMBL" id="MDO1446227.1"/>
    </source>
</evidence>
<dbReference type="EC" id="2.-.-.-" evidence="2"/>
<dbReference type="InterPro" id="IPR016181">
    <property type="entry name" value="Acyl_CoA_acyltransferase"/>
</dbReference>
<dbReference type="PROSITE" id="PS51186">
    <property type="entry name" value="GNAT"/>
    <property type="match status" value="1"/>
</dbReference>
<dbReference type="PANTHER" id="PTHR43441:SF3">
    <property type="entry name" value="ACETYLTRANSFERASE"/>
    <property type="match status" value="1"/>
</dbReference>
<dbReference type="InterPro" id="IPR051908">
    <property type="entry name" value="Ribosomal_N-acetyltransferase"/>
</dbReference>
<dbReference type="EMBL" id="JAUKPO010000003">
    <property type="protein sequence ID" value="MDO1446227.1"/>
    <property type="molecule type" value="Genomic_DNA"/>
</dbReference>
<sequence length="193" mass="22282">MQEILAPIPQKLTSPRLMLRPYQEGEGAMVYQLVASNRDRLIDHFPKTITQLTDEARGELFIKNKLAEWHAQKGYVFGMWEASGQQYIGQISAKNIDWEIPRAELSYYIDQAYEGKGFVKEALLLLIKFCFDHLHTQKLFIRTTPTNTRSGKLAESCGFRNEGIIRKDFLTYDKTLSDVVYYGMTAEDYHSSL</sequence>
<keyword evidence="3" id="KW-1185">Reference proteome</keyword>
<proteinExistence type="predicted"/>
<dbReference type="Pfam" id="PF13302">
    <property type="entry name" value="Acetyltransf_3"/>
    <property type="match status" value="1"/>
</dbReference>
<dbReference type="Proteomes" id="UP001168528">
    <property type="component" value="Unassembled WGS sequence"/>
</dbReference>
<organism evidence="2 3">
    <name type="scientific">Rhodocytophaga aerolata</name>
    <dbReference type="NCBI Taxonomy" id="455078"/>
    <lineage>
        <taxon>Bacteria</taxon>
        <taxon>Pseudomonadati</taxon>
        <taxon>Bacteroidota</taxon>
        <taxon>Cytophagia</taxon>
        <taxon>Cytophagales</taxon>
        <taxon>Rhodocytophagaceae</taxon>
        <taxon>Rhodocytophaga</taxon>
    </lineage>
</organism>
<gene>
    <name evidence="2" type="ORF">Q0590_08190</name>
</gene>
<evidence type="ECO:0000313" key="3">
    <source>
        <dbReference type="Proteomes" id="UP001168528"/>
    </source>
</evidence>
<dbReference type="InterPro" id="IPR000182">
    <property type="entry name" value="GNAT_dom"/>
</dbReference>
<name>A0ABT8R2A6_9BACT</name>
<comment type="caution">
    <text evidence="2">The sequence shown here is derived from an EMBL/GenBank/DDBJ whole genome shotgun (WGS) entry which is preliminary data.</text>
</comment>
<dbReference type="Gene3D" id="3.40.630.30">
    <property type="match status" value="1"/>
</dbReference>
<reference evidence="2" key="1">
    <citation type="submission" date="2023-07" db="EMBL/GenBank/DDBJ databases">
        <title>The genome sequence of Rhodocytophaga aerolata KACC 12507.</title>
        <authorList>
            <person name="Zhang X."/>
        </authorList>
    </citation>
    <scope>NUCLEOTIDE SEQUENCE</scope>
    <source>
        <strain evidence="2">KACC 12507</strain>
    </source>
</reference>
<dbReference type="RefSeq" id="WP_302037027.1">
    <property type="nucleotide sequence ID" value="NZ_JAUKPO010000003.1"/>
</dbReference>
<protein>
    <submittedName>
        <fullName evidence="2">GNAT family protein</fullName>
        <ecNumber evidence="2">2.-.-.-</ecNumber>
    </submittedName>
</protein>
<evidence type="ECO:0000259" key="1">
    <source>
        <dbReference type="PROSITE" id="PS51186"/>
    </source>
</evidence>
<dbReference type="PANTHER" id="PTHR43441">
    <property type="entry name" value="RIBOSOMAL-PROTEIN-SERINE ACETYLTRANSFERASE"/>
    <property type="match status" value="1"/>
</dbReference>
<accession>A0ABT8R2A6</accession>
<dbReference type="GO" id="GO:0016740">
    <property type="term" value="F:transferase activity"/>
    <property type="evidence" value="ECO:0007669"/>
    <property type="project" value="UniProtKB-KW"/>
</dbReference>
<keyword evidence="2" id="KW-0808">Transferase</keyword>
<dbReference type="SUPFAM" id="SSF55729">
    <property type="entry name" value="Acyl-CoA N-acyltransferases (Nat)"/>
    <property type="match status" value="1"/>
</dbReference>